<comment type="subcellular location">
    <subcellularLocation>
        <location evidence="1">Cytoplasm</location>
    </subcellularLocation>
</comment>
<dbReference type="AlphaFoldDB" id="A0A8X8Y4N5"/>
<proteinExistence type="inferred from homology"/>
<organism evidence="10">
    <name type="scientific">Salvia splendens</name>
    <name type="common">Scarlet sage</name>
    <dbReference type="NCBI Taxonomy" id="180675"/>
    <lineage>
        <taxon>Eukaryota</taxon>
        <taxon>Viridiplantae</taxon>
        <taxon>Streptophyta</taxon>
        <taxon>Embryophyta</taxon>
        <taxon>Tracheophyta</taxon>
        <taxon>Spermatophyta</taxon>
        <taxon>Magnoliopsida</taxon>
        <taxon>eudicotyledons</taxon>
        <taxon>Gunneridae</taxon>
        <taxon>Pentapetalae</taxon>
        <taxon>asterids</taxon>
        <taxon>lamiids</taxon>
        <taxon>Lamiales</taxon>
        <taxon>Lamiaceae</taxon>
        <taxon>Nepetoideae</taxon>
        <taxon>Mentheae</taxon>
        <taxon>Salviinae</taxon>
        <taxon>Salvia</taxon>
        <taxon>Salvia subgen. Calosphace</taxon>
        <taxon>core Calosphace</taxon>
    </lineage>
</organism>
<keyword evidence="8" id="KW-0067">ATP-binding</keyword>
<evidence type="ECO:0000256" key="5">
    <source>
        <dbReference type="ARBA" id="ARBA00022737"/>
    </source>
</evidence>
<reference evidence="10" key="1">
    <citation type="submission" date="2018-01" db="EMBL/GenBank/DDBJ databases">
        <authorList>
            <person name="Mao J.F."/>
        </authorList>
    </citation>
    <scope>NUCLEOTIDE SEQUENCE</scope>
    <source>
        <strain evidence="10">Huo1</strain>
        <tissue evidence="10">Leaf</tissue>
    </source>
</reference>
<evidence type="ECO:0000259" key="9">
    <source>
        <dbReference type="Pfam" id="PF23559"/>
    </source>
</evidence>
<gene>
    <name evidence="10" type="ORF">SASPL_115164</name>
</gene>
<keyword evidence="4" id="KW-0433">Leucine-rich repeat</keyword>
<evidence type="ECO:0000256" key="3">
    <source>
        <dbReference type="ARBA" id="ARBA00022490"/>
    </source>
</evidence>
<evidence type="ECO:0000256" key="2">
    <source>
        <dbReference type="ARBA" id="ARBA00008894"/>
    </source>
</evidence>
<keyword evidence="3" id="KW-0963">Cytoplasm</keyword>
<reference evidence="10" key="2">
    <citation type="submission" date="2020-08" db="EMBL/GenBank/DDBJ databases">
        <title>Plant Genome Project.</title>
        <authorList>
            <person name="Zhang R.-G."/>
        </authorList>
    </citation>
    <scope>NUCLEOTIDE SEQUENCE</scope>
    <source>
        <strain evidence="10">Huo1</strain>
        <tissue evidence="10">Leaf</tissue>
    </source>
</reference>
<dbReference type="FunFam" id="1.10.10.10:FF:000322">
    <property type="entry name" value="Probable disease resistance protein At1g63360"/>
    <property type="match status" value="1"/>
</dbReference>
<keyword evidence="6" id="KW-0547">Nucleotide-binding</keyword>
<keyword evidence="5" id="KW-0677">Repeat</keyword>
<dbReference type="OrthoDB" id="2018467at2759"/>
<dbReference type="GO" id="GO:0005524">
    <property type="term" value="F:ATP binding"/>
    <property type="evidence" value="ECO:0007669"/>
    <property type="project" value="UniProtKB-KW"/>
</dbReference>
<dbReference type="GO" id="GO:0098542">
    <property type="term" value="P:defense response to other organism"/>
    <property type="evidence" value="ECO:0007669"/>
    <property type="project" value="TreeGrafter"/>
</dbReference>
<keyword evidence="7" id="KW-0611">Plant defense</keyword>
<name>A0A8X8Y4N5_SALSN</name>
<keyword evidence="11" id="KW-1185">Reference proteome</keyword>
<evidence type="ECO:0000313" key="10">
    <source>
        <dbReference type="EMBL" id="KAG6424744.1"/>
    </source>
</evidence>
<dbReference type="PANTHER" id="PTHR23155">
    <property type="entry name" value="DISEASE RESISTANCE PROTEIN RP"/>
    <property type="match status" value="1"/>
</dbReference>
<sequence length="327" mass="37787">MVERSEDDWRRIGDNVIAAISGSDEQCYSILSSSYSHLPNHLKPCFLYMGAYPEDYEIKGSRLINMWVAEGFVKSNGERVLEEEAKDWLKSLVERNLFLVNKYKMNGKPKGYGMHDMLRDICIKKSAEDKFLNGSNKFTFSNPRRMSFHTSNEMDDVNGSTESMSLTRSVICIGFQYPKFASGAFFTERFLRVLDLMDMWLDGFPTEIFEFVNLCFLAANCNSMPRGISRLWNLQTLIFKGEFDEPAELWKLSEIRFLKVHGIDLLKDEKMNYSVLNKLQMISLTLRRVEATKLDGFLKGVPNIKKLSIHDCFQRQLILAIFTSSKD</sequence>
<dbReference type="Proteomes" id="UP000298416">
    <property type="component" value="Unassembled WGS sequence"/>
</dbReference>
<evidence type="ECO:0000256" key="7">
    <source>
        <dbReference type="ARBA" id="ARBA00022821"/>
    </source>
</evidence>
<comment type="similarity">
    <text evidence="2">Belongs to the disease resistance NB-LRR family.</text>
</comment>
<feature type="domain" description="Disease resistance protein winged helix" evidence="9">
    <location>
        <begin position="52"/>
        <end position="121"/>
    </location>
</feature>
<dbReference type="PANTHER" id="PTHR23155:SF1152">
    <property type="entry name" value="AAA+ ATPASE DOMAIN-CONTAINING PROTEIN"/>
    <property type="match status" value="1"/>
</dbReference>
<dbReference type="Pfam" id="PF23559">
    <property type="entry name" value="WHD_DRP"/>
    <property type="match status" value="1"/>
</dbReference>
<evidence type="ECO:0000256" key="1">
    <source>
        <dbReference type="ARBA" id="ARBA00004496"/>
    </source>
</evidence>
<evidence type="ECO:0000256" key="8">
    <source>
        <dbReference type="ARBA" id="ARBA00022840"/>
    </source>
</evidence>
<dbReference type="InterPro" id="IPR058922">
    <property type="entry name" value="WHD_DRP"/>
</dbReference>
<accession>A0A8X8Y4N5</accession>
<dbReference type="EMBL" id="PNBA02000005">
    <property type="protein sequence ID" value="KAG6424744.1"/>
    <property type="molecule type" value="Genomic_DNA"/>
</dbReference>
<evidence type="ECO:0000313" key="11">
    <source>
        <dbReference type="Proteomes" id="UP000298416"/>
    </source>
</evidence>
<evidence type="ECO:0000256" key="6">
    <source>
        <dbReference type="ARBA" id="ARBA00022741"/>
    </source>
</evidence>
<dbReference type="InterPro" id="IPR044974">
    <property type="entry name" value="Disease_R_plants"/>
</dbReference>
<evidence type="ECO:0000256" key="4">
    <source>
        <dbReference type="ARBA" id="ARBA00022614"/>
    </source>
</evidence>
<protein>
    <recommendedName>
        <fullName evidence="9">Disease resistance protein winged helix domain-containing protein</fullName>
    </recommendedName>
</protein>
<comment type="caution">
    <text evidence="10">The sequence shown here is derived from an EMBL/GenBank/DDBJ whole genome shotgun (WGS) entry which is preliminary data.</text>
</comment>
<dbReference type="GO" id="GO:0005737">
    <property type="term" value="C:cytoplasm"/>
    <property type="evidence" value="ECO:0007669"/>
    <property type="project" value="UniProtKB-SubCell"/>
</dbReference>